<accession>A0A816JPA7</accession>
<sequence length="110" mass="12484">MQFVEALLSPQNIRINVPSYMQRTKYNNNISSLHSLQASLMSALQCLTFLFLFLLLQVATPASPLPLGRRRPVLDNSNHSNFAKHPRRAVFPVNRGSCDLFAGKWVRDET</sequence>
<gene>
    <name evidence="1" type="ORF">DARMORV10_C04P58870.1</name>
</gene>
<reference evidence="1" key="1">
    <citation type="submission" date="2021-01" db="EMBL/GenBank/DDBJ databases">
        <authorList>
            <consortium name="Genoscope - CEA"/>
            <person name="William W."/>
        </authorList>
    </citation>
    <scope>NUCLEOTIDE SEQUENCE</scope>
</reference>
<dbReference type="Proteomes" id="UP001295469">
    <property type="component" value="Chromosome C04"/>
</dbReference>
<protein>
    <submittedName>
        <fullName evidence="1">(rape) hypothetical protein</fullName>
    </submittedName>
</protein>
<name>A0A816JPA7_BRANA</name>
<dbReference type="AlphaFoldDB" id="A0A816JPA7"/>
<evidence type="ECO:0000313" key="1">
    <source>
        <dbReference type="EMBL" id="CAF1864282.1"/>
    </source>
</evidence>
<dbReference type="EMBL" id="HG994368">
    <property type="protein sequence ID" value="CAF1864282.1"/>
    <property type="molecule type" value="Genomic_DNA"/>
</dbReference>
<organism evidence="1">
    <name type="scientific">Brassica napus</name>
    <name type="common">Rape</name>
    <dbReference type="NCBI Taxonomy" id="3708"/>
    <lineage>
        <taxon>Eukaryota</taxon>
        <taxon>Viridiplantae</taxon>
        <taxon>Streptophyta</taxon>
        <taxon>Embryophyta</taxon>
        <taxon>Tracheophyta</taxon>
        <taxon>Spermatophyta</taxon>
        <taxon>Magnoliopsida</taxon>
        <taxon>eudicotyledons</taxon>
        <taxon>Gunneridae</taxon>
        <taxon>Pentapetalae</taxon>
        <taxon>rosids</taxon>
        <taxon>malvids</taxon>
        <taxon>Brassicales</taxon>
        <taxon>Brassicaceae</taxon>
        <taxon>Brassiceae</taxon>
        <taxon>Brassica</taxon>
    </lineage>
</organism>
<proteinExistence type="predicted"/>